<dbReference type="PROSITE" id="PS00455">
    <property type="entry name" value="AMP_BINDING"/>
    <property type="match status" value="1"/>
</dbReference>
<dbReference type="GO" id="GO:0016405">
    <property type="term" value="F:CoA-ligase activity"/>
    <property type="evidence" value="ECO:0007669"/>
    <property type="project" value="TreeGrafter"/>
</dbReference>
<comment type="similarity">
    <text evidence="1">Belongs to the ATP-dependent AMP-binding enzyme family.</text>
</comment>
<evidence type="ECO:0000259" key="4">
    <source>
        <dbReference type="Pfam" id="PF13193"/>
    </source>
</evidence>
<sequence>MISGNIASDLYRRSVEVPDRVGLIFEDGRSLTFAQWEERAAKCAGVLAFDLGVKRGDRVALYLQNSIDLASLLFSCWKIGAVPITLSVMYNTEEVESALRKTGAVAIVTHSNHVRNILESKSIFVNNSKMKVVVANNVDGTSDDLDPTTSCVSLESLLSTAVPVHEMIEPEADDEGTILFTGGTTGLPKAVTVTHSGTRSSLSTLAKASKRGLEGPYPAVDEGVTPNLLALPLFHSGGQQALLFALYVGRSLVLMERFRVQILSALVEKYKIDNLFLMPTMLYDIVHAKDRIELASVRSVLIAGQALDPNLKQEFETNWSIPIFSNYGSTEIGHVAGWTSSDLKAKRWKPGPVGRIYDGVVVEIRDEEGSAVAVGQSGEIWVKASLSKGYIDEADGNPGELVVDGWVGSGDIGYVDDNRLLYLVGRKRDMIKTGGFQVWPQEIELVLRTHALVADVAVVGIEDPRMGEIPKAFVVLDERVGTDSSQLASELIELCRSRLAHYKCIREVEVIANLPRSEAGKVQRGELANRSRN</sequence>
<evidence type="ECO:0000256" key="1">
    <source>
        <dbReference type="ARBA" id="ARBA00006432"/>
    </source>
</evidence>
<dbReference type="PANTHER" id="PTHR24096">
    <property type="entry name" value="LONG-CHAIN-FATTY-ACID--COA LIGASE"/>
    <property type="match status" value="1"/>
</dbReference>
<dbReference type="InterPro" id="IPR000873">
    <property type="entry name" value="AMP-dep_synth/lig_dom"/>
</dbReference>
<dbReference type="SUPFAM" id="SSF56801">
    <property type="entry name" value="Acetyl-CoA synthetase-like"/>
    <property type="match status" value="1"/>
</dbReference>
<feature type="domain" description="AMP-binding enzyme C-terminal" evidence="4">
    <location>
        <begin position="442"/>
        <end position="521"/>
    </location>
</feature>
<proteinExistence type="inferred from homology"/>
<dbReference type="EMBL" id="CAEZYA010000065">
    <property type="protein sequence ID" value="CAB4716197.1"/>
    <property type="molecule type" value="Genomic_DNA"/>
</dbReference>
<evidence type="ECO:0000313" key="5">
    <source>
        <dbReference type="EMBL" id="CAB4716197.1"/>
    </source>
</evidence>
<evidence type="ECO:0000256" key="2">
    <source>
        <dbReference type="ARBA" id="ARBA00022598"/>
    </source>
</evidence>
<dbReference type="InterPro" id="IPR045851">
    <property type="entry name" value="AMP-bd_C_sf"/>
</dbReference>
<dbReference type="InterPro" id="IPR042099">
    <property type="entry name" value="ANL_N_sf"/>
</dbReference>
<dbReference type="Pfam" id="PF13193">
    <property type="entry name" value="AMP-binding_C"/>
    <property type="match status" value="1"/>
</dbReference>
<keyword evidence="2" id="KW-0436">Ligase</keyword>
<dbReference type="Pfam" id="PF00501">
    <property type="entry name" value="AMP-binding"/>
    <property type="match status" value="1"/>
</dbReference>
<evidence type="ECO:0000259" key="3">
    <source>
        <dbReference type="Pfam" id="PF00501"/>
    </source>
</evidence>
<dbReference type="InterPro" id="IPR020845">
    <property type="entry name" value="AMP-binding_CS"/>
</dbReference>
<organism evidence="5">
    <name type="scientific">freshwater metagenome</name>
    <dbReference type="NCBI Taxonomy" id="449393"/>
    <lineage>
        <taxon>unclassified sequences</taxon>
        <taxon>metagenomes</taxon>
        <taxon>ecological metagenomes</taxon>
    </lineage>
</organism>
<accession>A0A6J6QXJ4</accession>
<dbReference type="AlphaFoldDB" id="A0A6J6QXJ4"/>
<reference evidence="5" key="1">
    <citation type="submission" date="2020-05" db="EMBL/GenBank/DDBJ databases">
        <authorList>
            <person name="Chiriac C."/>
            <person name="Salcher M."/>
            <person name="Ghai R."/>
            <person name="Kavagutti S V."/>
        </authorList>
    </citation>
    <scope>NUCLEOTIDE SEQUENCE</scope>
</reference>
<dbReference type="PANTHER" id="PTHR24096:SF149">
    <property type="entry name" value="AMP-BINDING DOMAIN-CONTAINING PROTEIN-RELATED"/>
    <property type="match status" value="1"/>
</dbReference>
<dbReference type="InterPro" id="IPR025110">
    <property type="entry name" value="AMP-bd_C"/>
</dbReference>
<feature type="domain" description="AMP-dependent synthetase/ligase" evidence="3">
    <location>
        <begin position="15"/>
        <end position="390"/>
    </location>
</feature>
<dbReference type="Gene3D" id="3.40.50.12780">
    <property type="entry name" value="N-terminal domain of ligase-like"/>
    <property type="match status" value="1"/>
</dbReference>
<gene>
    <name evidence="5" type="ORF">UFOPK2627_01310</name>
</gene>
<dbReference type="Gene3D" id="3.30.300.30">
    <property type="match status" value="1"/>
</dbReference>
<name>A0A6J6QXJ4_9ZZZZ</name>
<protein>
    <submittedName>
        <fullName evidence="5">Unannotated protein</fullName>
    </submittedName>
</protein>